<name>A0A830H9T4_9CHLO</name>
<feature type="region of interest" description="Disordered" evidence="1">
    <location>
        <begin position="425"/>
        <end position="491"/>
    </location>
</feature>
<evidence type="ECO:0000313" key="2">
    <source>
        <dbReference type="EMBL" id="GHP03382.1"/>
    </source>
</evidence>
<feature type="compositionally biased region" description="Acidic residues" evidence="1">
    <location>
        <begin position="443"/>
        <end position="456"/>
    </location>
</feature>
<dbReference type="Proteomes" id="UP000660262">
    <property type="component" value="Unassembled WGS sequence"/>
</dbReference>
<keyword evidence="3" id="KW-1185">Reference proteome</keyword>
<dbReference type="AlphaFoldDB" id="A0A830H9T4"/>
<gene>
    <name evidence="2" type="ORF">PPROV_000213700</name>
</gene>
<feature type="compositionally biased region" description="Basic residues" evidence="1">
    <location>
        <begin position="476"/>
        <end position="491"/>
    </location>
</feature>
<comment type="caution">
    <text evidence="2">The sequence shown here is derived from an EMBL/GenBank/DDBJ whole genome shotgun (WGS) entry which is preliminary data.</text>
</comment>
<sequence>MSRRSVTSNSEAWGVSSRSLGANHFEDDDGYDDAYVVYGTRTGNARYAAQKAFRTHHESAIPRRPLNVDEGGGFAPVSFVSSRKDKKKNKGAANGVQEDRLREAEALMDDDEAMAHRARRVTAHGDFGTGKQRRTHDAVEAILSSDPLSAGKKLLNVLGYRRTSTKASDLDTLRPAHAVRARQGLGYEPYRSRGEEKLFERKMHTTRKREKVLALPGGSAFGDDGDDPYADAAGDDDLAFVEEEQAAPPQLPQPPHRLALPHAGGGGEDFIAAEDAAAALAEADPPPGLARDVKRLGESLAAMMRAVSAAAPAPATAMPLLPGGRTLQFVPAAAAPPRAPPGILPPPEEQPEPYADPLPPRREPPGRSREEWTPVPLLAQRFGVVKEETTAEPPTAAASASVVEDPTLAAAAFLASADAWLVARQDAGSDASAAAAAAVYAQEEQEEEEKNEEEKEEKEKEKEREEKEEEEEDWRRRRRRRHRRHRATPFS</sequence>
<protein>
    <submittedName>
        <fullName evidence="2">Uncharacterized protein</fullName>
    </submittedName>
</protein>
<feature type="compositionally biased region" description="Basic and acidic residues" evidence="1">
    <location>
        <begin position="359"/>
        <end position="372"/>
    </location>
</feature>
<reference evidence="2" key="1">
    <citation type="submission" date="2020-10" db="EMBL/GenBank/DDBJ databases">
        <title>Unveiling of a novel bifunctional photoreceptor, Dualchrome1, isolated from a cosmopolitan green alga.</title>
        <authorList>
            <person name="Suzuki S."/>
            <person name="Kawachi M."/>
        </authorList>
    </citation>
    <scope>NUCLEOTIDE SEQUENCE</scope>
    <source>
        <strain evidence="2">NIES 2893</strain>
    </source>
</reference>
<evidence type="ECO:0000256" key="1">
    <source>
        <dbReference type="SAM" id="MobiDB-lite"/>
    </source>
</evidence>
<proteinExistence type="predicted"/>
<feature type="region of interest" description="Disordered" evidence="1">
    <location>
        <begin position="1"/>
        <end position="30"/>
    </location>
</feature>
<dbReference type="EMBL" id="BNJQ01000005">
    <property type="protein sequence ID" value="GHP03382.1"/>
    <property type="molecule type" value="Genomic_DNA"/>
</dbReference>
<feature type="compositionally biased region" description="Pro residues" evidence="1">
    <location>
        <begin position="337"/>
        <end position="358"/>
    </location>
</feature>
<accession>A0A830H9T4</accession>
<feature type="compositionally biased region" description="Low complexity" evidence="1">
    <location>
        <begin position="425"/>
        <end position="438"/>
    </location>
</feature>
<feature type="compositionally biased region" description="Polar residues" evidence="1">
    <location>
        <begin position="1"/>
        <end position="20"/>
    </location>
</feature>
<feature type="compositionally biased region" description="Low complexity" evidence="1">
    <location>
        <begin position="391"/>
        <end position="403"/>
    </location>
</feature>
<evidence type="ECO:0000313" key="3">
    <source>
        <dbReference type="Proteomes" id="UP000660262"/>
    </source>
</evidence>
<feature type="region of interest" description="Disordered" evidence="1">
    <location>
        <begin position="334"/>
        <end position="403"/>
    </location>
</feature>
<organism evidence="2 3">
    <name type="scientific">Pycnococcus provasolii</name>
    <dbReference type="NCBI Taxonomy" id="41880"/>
    <lineage>
        <taxon>Eukaryota</taxon>
        <taxon>Viridiplantae</taxon>
        <taxon>Chlorophyta</taxon>
        <taxon>Pseudoscourfieldiophyceae</taxon>
        <taxon>Pseudoscourfieldiales</taxon>
        <taxon>Pycnococcaceae</taxon>
        <taxon>Pycnococcus</taxon>
    </lineage>
</organism>